<evidence type="ECO:0000313" key="4">
    <source>
        <dbReference type="Proteomes" id="UP000019678"/>
    </source>
</evidence>
<dbReference type="NCBIfam" id="NF038133">
    <property type="entry name" value="choice_anch_L"/>
    <property type="match status" value="1"/>
</dbReference>
<evidence type="ECO:0000313" key="3">
    <source>
        <dbReference type="EMBL" id="EYF02012.1"/>
    </source>
</evidence>
<protein>
    <recommendedName>
        <fullName evidence="5">Cell division protein FtsH</fullName>
    </recommendedName>
</protein>
<sequence>MSRLAFHLLGVAGLVGAFAACSAIGVGGDSSGFGGDDSSGGEGGQGATGGSGTGEGGISLAGGSGVGGSPSQPGCQDNPGVDDDGDGFADPADCNDCDPNVNPAAIEVGTEADGEPVDENCDGEVDNIAALCDGGIQLADPDPINAARSMDICQQVSATQPWGLLGAAWVRASGTALTAPTNQFGVQTTFGPNVTPRGGDRMLALATGRARTPDQAGACTSQSCPGLGAGNAPNGFPQDVPNCPGDPDINDDVALQVQLRAPSNATGFQFDFKFYSFEYPEFVCTSYNDQFIALMNPAPMGSINGNISFDSQNNPVSVNVAFFDVCDGCPLGTADMQGTGFNTLNNAGGTGWLVTSAPVTGGQDISIRFAIWDTGDTAYDSTVLVDNFKWVANGGTVPVGTVPVPE</sequence>
<keyword evidence="2" id="KW-0732">Signal</keyword>
<dbReference type="RefSeq" id="WP_044248177.1">
    <property type="nucleotide sequence ID" value="NZ_ASRX01000067.1"/>
</dbReference>
<dbReference type="Proteomes" id="UP000019678">
    <property type="component" value="Unassembled WGS sequence"/>
</dbReference>
<feature type="compositionally biased region" description="Gly residues" evidence="1">
    <location>
        <begin position="34"/>
        <end position="68"/>
    </location>
</feature>
<dbReference type="eggNOG" id="COG1075">
    <property type="taxonomic scope" value="Bacteria"/>
</dbReference>
<evidence type="ECO:0000256" key="2">
    <source>
        <dbReference type="SAM" id="SignalP"/>
    </source>
</evidence>
<proteinExistence type="predicted"/>
<feature type="chain" id="PRO_5001499788" description="Cell division protein FtsH" evidence="2">
    <location>
        <begin position="20"/>
        <end position="406"/>
    </location>
</feature>
<name>A0A017SZ26_9BACT</name>
<feature type="region of interest" description="Disordered" evidence="1">
    <location>
        <begin position="34"/>
        <end position="96"/>
    </location>
</feature>
<evidence type="ECO:0008006" key="5">
    <source>
        <dbReference type="Google" id="ProtNLM"/>
    </source>
</evidence>
<dbReference type="EMBL" id="ASRX01000067">
    <property type="protein sequence ID" value="EYF02012.1"/>
    <property type="molecule type" value="Genomic_DNA"/>
</dbReference>
<dbReference type="PROSITE" id="PS51257">
    <property type="entry name" value="PROKAR_LIPOPROTEIN"/>
    <property type="match status" value="1"/>
</dbReference>
<feature type="signal peptide" evidence="2">
    <location>
        <begin position="1"/>
        <end position="19"/>
    </location>
</feature>
<dbReference type="STRING" id="1192034.CAP_7491"/>
<accession>A0A017SZ26</accession>
<reference evidence="3 4" key="1">
    <citation type="submission" date="2013-05" db="EMBL/GenBank/DDBJ databases">
        <title>Genome assembly of Chondromyces apiculatus DSM 436.</title>
        <authorList>
            <person name="Sharma G."/>
            <person name="Khatri I."/>
            <person name="Kaur C."/>
            <person name="Mayilraj S."/>
            <person name="Subramanian S."/>
        </authorList>
    </citation>
    <scope>NUCLEOTIDE SEQUENCE [LARGE SCALE GENOMIC DNA]</scope>
    <source>
        <strain evidence="3 4">DSM 436</strain>
    </source>
</reference>
<comment type="caution">
    <text evidence="3">The sequence shown here is derived from an EMBL/GenBank/DDBJ whole genome shotgun (WGS) entry which is preliminary data.</text>
</comment>
<dbReference type="InterPro" id="IPR049804">
    <property type="entry name" value="Choice_anch_L"/>
</dbReference>
<dbReference type="OrthoDB" id="5509722at2"/>
<organism evidence="3 4">
    <name type="scientific">Chondromyces apiculatus DSM 436</name>
    <dbReference type="NCBI Taxonomy" id="1192034"/>
    <lineage>
        <taxon>Bacteria</taxon>
        <taxon>Pseudomonadati</taxon>
        <taxon>Myxococcota</taxon>
        <taxon>Polyangia</taxon>
        <taxon>Polyangiales</taxon>
        <taxon>Polyangiaceae</taxon>
        <taxon>Chondromyces</taxon>
    </lineage>
</organism>
<evidence type="ECO:0000256" key="1">
    <source>
        <dbReference type="SAM" id="MobiDB-lite"/>
    </source>
</evidence>
<dbReference type="AlphaFoldDB" id="A0A017SZ26"/>
<keyword evidence="4" id="KW-1185">Reference proteome</keyword>
<gene>
    <name evidence="3" type="ORF">CAP_7491</name>
</gene>